<name>A0A517ZRZ7_9PLAN</name>
<feature type="compositionally biased region" description="Polar residues" evidence="8">
    <location>
        <begin position="39"/>
        <end position="48"/>
    </location>
</feature>
<sequence length="819" mass="88903">MDTTGKENPPENDADGVSQSAEAASPDAGDTKPDANRDMYQSTISSGVVSDDEGSMQINATPNDKASIDPKARVGTFVGKYRITKIIGSGGMGVVYAAHDPIISREVAIKFLSGKAAGDDTALKRFVQEARAVGQLQHPNVVGLFEVDQTDGIWYLVMELVDQGTASDLLESEKTISWQRATRIIADACRGLVAAHEKGLIHRDIKPDNIMLTGDGTAKISDFGLAKIEDSAAPTLTQINQVLGTPHYMSPEQCRSSTVDARSDIYSLGATYFDLLTGAPPYAHSTDVMQIMFAQCNEPTPDPGELAEDLPPLCRGIIEQAMAKDPADRYQSAQEMLTDLQILLETSTDSRDSLAVAERLSQLSGSRSALRSGVQEPHAGAGRRKFLIAGLISLLTLAVLSIPFILLRGKHSEFDSSAAPSVVPPVIPEGPPIKIGILHSLSGTMALSESGVVDAMLLAVEELNNSGGVLGRPVEAVVADGESNDAVFKKVAEQLINKDKVVTIFGCWTSSSRKQVKSVVEEHDQLLIYPLQYEGLEQSPNIIYTGAAPNQQILPAVQWAYAFQKRRRFFIVGSDYVFPRAAGAIVTDELREMGLEPVGEAYVPMGHSEFSEIAAQIVESKTDVILNLINGESNVHFFHALRMAGIHSEDVPTISFSIAEPELRALNTSEMEGDFAAWNYFHSLDTPANEEFVAKFQKKYNATRLISDPMETGYFSILLWAKAVEQAGTTDVAAIRAAMLNQSLAAPEGEVSIDPETGHTWQPFLIGQVNDKGRFEIVWNSPKAIAPEPFPDTRTRKEWEQFLNELKAGWNGQWSAPAD</sequence>
<dbReference type="CDD" id="cd14014">
    <property type="entry name" value="STKc_PknB_like"/>
    <property type="match status" value="1"/>
</dbReference>
<dbReference type="RefSeq" id="WP_145377654.1">
    <property type="nucleotide sequence ID" value="NZ_CP036276.1"/>
</dbReference>
<organism evidence="10 11">
    <name type="scientific">Symmachiella dynata</name>
    <dbReference type="NCBI Taxonomy" id="2527995"/>
    <lineage>
        <taxon>Bacteria</taxon>
        <taxon>Pseudomonadati</taxon>
        <taxon>Planctomycetota</taxon>
        <taxon>Planctomycetia</taxon>
        <taxon>Planctomycetales</taxon>
        <taxon>Planctomycetaceae</taxon>
        <taxon>Symmachiella</taxon>
    </lineage>
</organism>
<keyword evidence="5 10" id="KW-0418">Kinase</keyword>
<evidence type="ECO:0000313" key="11">
    <source>
        <dbReference type="Proteomes" id="UP000319383"/>
    </source>
</evidence>
<keyword evidence="11" id="KW-1185">Reference proteome</keyword>
<accession>A0A517ZRZ7</accession>
<feature type="binding site" evidence="7">
    <location>
        <position position="110"/>
    </location>
    <ligand>
        <name>ATP</name>
        <dbReference type="ChEBI" id="CHEBI:30616"/>
    </ligand>
</feature>
<feature type="domain" description="Protein kinase" evidence="9">
    <location>
        <begin position="81"/>
        <end position="344"/>
    </location>
</feature>
<dbReference type="GO" id="GO:0005524">
    <property type="term" value="F:ATP binding"/>
    <property type="evidence" value="ECO:0007669"/>
    <property type="project" value="UniProtKB-UniRule"/>
</dbReference>
<evidence type="ECO:0000256" key="5">
    <source>
        <dbReference type="ARBA" id="ARBA00022777"/>
    </source>
</evidence>
<dbReference type="GO" id="GO:0004674">
    <property type="term" value="F:protein serine/threonine kinase activity"/>
    <property type="evidence" value="ECO:0007669"/>
    <property type="project" value="UniProtKB-KW"/>
</dbReference>
<dbReference type="PANTHER" id="PTHR47628">
    <property type="match status" value="1"/>
</dbReference>
<dbReference type="PROSITE" id="PS00107">
    <property type="entry name" value="PROTEIN_KINASE_ATP"/>
    <property type="match status" value="1"/>
</dbReference>
<dbReference type="KEGG" id="sdyn:Mal52_37510"/>
<dbReference type="FunFam" id="1.10.510.10:FF:000021">
    <property type="entry name" value="Serine/threonine protein kinase"/>
    <property type="match status" value="1"/>
</dbReference>
<dbReference type="Pfam" id="PF13433">
    <property type="entry name" value="Peripla_BP_5"/>
    <property type="match status" value="1"/>
</dbReference>
<dbReference type="Proteomes" id="UP000319383">
    <property type="component" value="Chromosome"/>
</dbReference>
<evidence type="ECO:0000256" key="8">
    <source>
        <dbReference type="SAM" id="MobiDB-lite"/>
    </source>
</evidence>
<evidence type="ECO:0000256" key="6">
    <source>
        <dbReference type="ARBA" id="ARBA00022840"/>
    </source>
</evidence>
<dbReference type="Gene3D" id="1.10.510.10">
    <property type="entry name" value="Transferase(Phosphotransferase) domain 1"/>
    <property type="match status" value="1"/>
</dbReference>
<dbReference type="InterPro" id="IPR017777">
    <property type="entry name" value="ABC_urea-bd_UrtA"/>
</dbReference>
<evidence type="ECO:0000256" key="1">
    <source>
        <dbReference type="ARBA" id="ARBA00012513"/>
    </source>
</evidence>
<dbReference type="SUPFAM" id="SSF53822">
    <property type="entry name" value="Periplasmic binding protein-like I"/>
    <property type="match status" value="1"/>
</dbReference>
<dbReference type="PROSITE" id="PS00108">
    <property type="entry name" value="PROTEIN_KINASE_ST"/>
    <property type="match status" value="1"/>
</dbReference>
<dbReference type="SUPFAM" id="SSF56112">
    <property type="entry name" value="Protein kinase-like (PK-like)"/>
    <property type="match status" value="1"/>
</dbReference>
<keyword evidence="4 7" id="KW-0547">Nucleotide-binding</keyword>
<evidence type="ECO:0000256" key="3">
    <source>
        <dbReference type="ARBA" id="ARBA00022679"/>
    </source>
</evidence>
<dbReference type="PROSITE" id="PS50011">
    <property type="entry name" value="PROTEIN_KINASE_DOM"/>
    <property type="match status" value="1"/>
</dbReference>
<keyword evidence="2" id="KW-0723">Serine/threonine-protein kinase</keyword>
<keyword evidence="3 10" id="KW-0808">Transferase</keyword>
<dbReference type="Gene3D" id="3.40.50.2300">
    <property type="match status" value="2"/>
</dbReference>
<dbReference type="InterPro" id="IPR000719">
    <property type="entry name" value="Prot_kinase_dom"/>
</dbReference>
<proteinExistence type="predicted"/>
<dbReference type="AlphaFoldDB" id="A0A517ZRZ7"/>
<evidence type="ECO:0000256" key="7">
    <source>
        <dbReference type="PROSITE-ProRule" id="PRU10141"/>
    </source>
</evidence>
<dbReference type="EC" id="2.7.11.1" evidence="1"/>
<dbReference type="CDD" id="cd06355">
    <property type="entry name" value="PBP1_FmdD-like"/>
    <property type="match status" value="1"/>
</dbReference>
<dbReference type="Pfam" id="PF00069">
    <property type="entry name" value="Pkinase"/>
    <property type="match status" value="1"/>
</dbReference>
<gene>
    <name evidence="10" type="primary">pknB_16</name>
    <name evidence="10" type="ORF">Mal52_37510</name>
</gene>
<dbReference type="PANTHER" id="PTHR47628:SF1">
    <property type="entry name" value="ALIPHATIC AMIDASE EXPRESSION-REGULATING PROTEIN"/>
    <property type="match status" value="1"/>
</dbReference>
<feature type="region of interest" description="Disordered" evidence="8">
    <location>
        <begin position="1"/>
        <end position="64"/>
    </location>
</feature>
<dbReference type="InterPro" id="IPR028082">
    <property type="entry name" value="Peripla_BP_I"/>
</dbReference>
<evidence type="ECO:0000313" key="10">
    <source>
        <dbReference type="EMBL" id="QDU45259.1"/>
    </source>
</evidence>
<dbReference type="InterPro" id="IPR017441">
    <property type="entry name" value="Protein_kinase_ATP_BS"/>
</dbReference>
<dbReference type="EMBL" id="CP036276">
    <property type="protein sequence ID" value="QDU45259.1"/>
    <property type="molecule type" value="Genomic_DNA"/>
</dbReference>
<evidence type="ECO:0000259" key="9">
    <source>
        <dbReference type="PROSITE" id="PS50011"/>
    </source>
</evidence>
<keyword evidence="6 7" id="KW-0067">ATP-binding</keyword>
<dbReference type="InterPro" id="IPR011009">
    <property type="entry name" value="Kinase-like_dom_sf"/>
</dbReference>
<dbReference type="SMART" id="SM00220">
    <property type="entry name" value="S_TKc"/>
    <property type="match status" value="1"/>
</dbReference>
<dbReference type="InterPro" id="IPR008271">
    <property type="entry name" value="Ser/Thr_kinase_AS"/>
</dbReference>
<reference evidence="10 11" key="1">
    <citation type="submission" date="2019-02" db="EMBL/GenBank/DDBJ databases">
        <title>Deep-cultivation of Planctomycetes and their phenomic and genomic characterization uncovers novel biology.</title>
        <authorList>
            <person name="Wiegand S."/>
            <person name="Jogler M."/>
            <person name="Boedeker C."/>
            <person name="Pinto D."/>
            <person name="Vollmers J."/>
            <person name="Rivas-Marin E."/>
            <person name="Kohn T."/>
            <person name="Peeters S.H."/>
            <person name="Heuer A."/>
            <person name="Rast P."/>
            <person name="Oberbeckmann S."/>
            <person name="Bunk B."/>
            <person name="Jeske O."/>
            <person name="Meyerdierks A."/>
            <person name="Storesund J.E."/>
            <person name="Kallscheuer N."/>
            <person name="Luecker S."/>
            <person name="Lage O.M."/>
            <person name="Pohl T."/>
            <person name="Merkel B.J."/>
            <person name="Hornburger P."/>
            <person name="Mueller R.-W."/>
            <person name="Bruemmer F."/>
            <person name="Labrenz M."/>
            <person name="Spormann A.M."/>
            <person name="Op den Camp H."/>
            <person name="Overmann J."/>
            <person name="Amann R."/>
            <person name="Jetten M.S.M."/>
            <person name="Mascher T."/>
            <person name="Medema M.H."/>
            <person name="Devos D.P."/>
            <person name="Kaster A.-K."/>
            <person name="Ovreas L."/>
            <person name="Rohde M."/>
            <person name="Galperin M.Y."/>
            <person name="Jogler C."/>
        </authorList>
    </citation>
    <scope>NUCLEOTIDE SEQUENCE [LARGE SCALE GENOMIC DNA]</scope>
    <source>
        <strain evidence="10 11">Mal52</strain>
    </source>
</reference>
<evidence type="ECO:0000256" key="2">
    <source>
        <dbReference type="ARBA" id="ARBA00022527"/>
    </source>
</evidence>
<evidence type="ECO:0000256" key="4">
    <source>
        <dbReference type="ARBA" id="ARBA00022741"/>
    </source>
</evidence>
<protein>
    <recommendedName>
        <fullName evidence="1">non-specific serine/threonine protein kinase</fullName>
        <ecNumber evidence="1">2.7.11.1</ecNumber>
    </recommendedName>
</protein>
<dbReference type="Gene3D" id="3.30.200.20">
    <property type="entry name" value="Phosphorylase Kinase, domain 1"/>
    <property type="match status" value="1"/>
</dbReference>